<sequence>MQGAVSGGGNFTVYALKEGYTTRSLTAVNGDTNHNRFLVGTCSLKQKNEIYLLNFNELDNKIVLEGLFDHEEEIYAISSSPYDANQFITSYATEKGGYGASMFDLGVLTEDLVKPEEEEEEGKTKLECNDTSENTKLKKIFDFGVMESPIHSILWDDASVLKTFGRDQPEEIVLCDSEAMRIFDVNTGKERDCLRVLKRSGYEDEELIKATRMSLDPRIIGNVISNHIVCWDTREFSSKPAYKIENAHLAPICDIDFNPNKPYSCCTGGEDLNVRFWDIRKGNNFLLNFEEDSHWVLNVKYNRYHDQLVLTSSSSTYASLWRAASCSSINTPLTKNSSATQDSKEKDTIIQTYEHEDSIHGIEWSASDAWIFASVSYNGTFYINNVPSEEKWIVLWD</sequence>
<dbReference type="InterPro" id="IPR019775">
    <property type="entry name" value="WD40_repeat_CS"/>
</dbReference>
<reference evidence="6" key="1">
    <citation type="submission" date="2023-07" db="EMBL/GenBank/DDBJ databases">
        <authorList>
            <consortium name="AG Swart"/>
            <person name="Singh M."/>
            <person name="Singh A."/>
            <person name="Seah K."/>
            <person name="Emmerich C."/>
        </authorList>
    </citation>
    <scope>NUCLEOTIDE SEQUENCE</scope>
    <source>
        <strain evidence="6">DP1</strain>
    </source>
</reference>
<evidence type="ECO:0000313" key="6">
    <source>
        <dbReference type="EMBL" id="CAI2372163.1"/>
    </source>
</evidence>
<dbReference type="InterPro" id="IPR059104">
    <property type="entry name" value="Beta-prop_EIPR1-like"/>
</dbReference>
<dbReference type="PROSITE" id="PS50082">
    <property type="entry name" value="WD_REPEATS_2"/>
    <property type="match status" value="1"/>
</dbReference>
<dbReference type="Proteomes" id="UP001295684">
    <property type="component" value="Unassembled WGS sequence"/>
</dbReference>
<keyword evidence="3" id="KW-0677">Repeat</keyword>
<dbReference type="InterPro" id="IPR001680">
    <property type="entry name" value="WD40_rpt"/>
</dbReference>
<dbReference type="PROSITE" id="PS00678">
    <property type="entry name" value="WD_REPEATS_1"/>
    <property type="match status" value="1"/>
</dbReference>
<protein>
    <recommendedName>
        <fullName evidence="5">EIPR1-like beta-propeller domain-containing protein</fullName>
    </recommendedName>
</protein>
<dbReference type="InterPro" id="IPR036322">
    <property type="entry name" value="WD40_repeat_dom_sf"/>
</dbReference>
<comment type="caution">
    <text evidence="6">The sequence shown here is derived from an EMBL/GenBank/DDBJ whole genome shotgun (WGS) entry which is preliminary data.</text>
</comment>
<dbReference type="GO" id="GO:0016567">
    <property type="term" value="P:protein ubiquitination"/>
    <property type="evidence" value="ECO:0007669"/>
    <property type="project" value="TreeGrafter"/>
</dbReference>
<proteinExistence type="inferred from homology"/>
<dbReference type="PANTHER" id="PTHR14205">
    <property type="entry name" value="WD-REPEAT PROTEIN"/>
    <property type="match status" value="1"/>
</dbReference>
<accession>A0AAD1XGL8</accession>
<evidence type="ECO:0000256" key="4">
    <source>
        <dbReference type="PROSITE-ProRule" id="PRU00221"/>
    </source>
</evidence>
<evidence type="ECO:0000256" key="2">
    <source>
        <dbReference type="ARBA" id="ARBA00022574"/>
    </source>
</evidence>
<name>A0AAD1XGL8_EUPCR</name>
<evidence type="ECO:0000259" key="5">
    <source>
        <dbReference type="Pfam" id="PF23609"/>
    </source>
</evidence>
<dbReference type="InterPro" id="IPR015943">
    <property type="entry name" value="WD40/YVTN_repeat-like_dom_sf"/>
</dbReference>
<dbReference type="AlphaFoldDB" id="A0AAD1XGL8"/>
<dbReference type="InterPro" id="IPR040323">
    <property type="entry name" value="EIPR1"/>
</dbReference>
<dbReference type="Gene3D" id="2.130.10.10">
    <property type="entry name" value="YVTN repeat-like/Quinoprotein amine dehydrogenase"/>
    <property type="match status" value="1"/>
</dbReference>
<evidence type="ECO:0000256" key="3">
    <source>
        <dbReference type="ARBA" id="ARBA00022737"/>
    </source>
</evidence>
<keyword evidence="2 4" id="KW-0853">WD repeat</keyword>
<evidence type="ECO:0000256" key="1">
    <source>
        <dbReference type="ARBA" id="ARBA00005672"/>
    </source>
</evidence>
<feature type="repeat" description="WD" evidence="4">
    <location>
        <begin position="245"/>
        <end position="287"/>
    </location>
</feature>
<dbReference type="PANTHER" id="PTHR14205:SF15">
    <property type="entry name" value="EARP AND GARP COMPLEX-INTERACTING PROTEIN 1"/>
    <property type="match status" value="1"/>
</dbReference>
<dbReference type="EMBL" id="CAMPGE010013428">
    <property type="protein sequence ID" value="CAI2372163.1"/>
    <property type="molecule type" value="Genomic_DNA"/>
</dbReference>
<gene>
    <name evidence="6" type="ORF">ECRASSUSDP1_LOCUS13491</name>
</gene>
<keyword evidence="7" id="KW-1185">Reference proteome</keyword>
<dbReference type="Pfam" id="PF23609">
    <property type="entry name" value="Beta-prop_EIPR1"/>
    <property type="match status" value="1"/>
</dbReference>
<dbReference type="SMART" id="SM00320">
    <property type="entry name" value="WD40"/>
    <property type="match status" value="3"/>
</dbReference>
<organism evidence="6 7">
    <name type="scientific">Euplotes crassus</name>
    <dbReference type="NCBI Taxonomy" id="5936"/>
    <lineage>
        <taxon>Eukaryota</taxon>
        <taxon>Sar</taxon>
        <taxon>Alveolata</taxon>
        <taxon>Ciliophora</taxon>
        <taxon>Intramacronucleata</taxon>
        <taxon>Spirotrichea</taxon>
        <taxon>Hypotrichia</taxon>
        <taxon>Euplotida</taxon>
        <taxon>Euplotidae</taxon>
        <taxon>Moneuplotes</taxon>
    </lineage>
</organism>
<evidence type="ECO:0000313" key="7">
    <source>
        <dbReference type="Proteomes" id="UP001295684"/>
    </source>
</evidence>
<comment type="similarity">
    <text evidence="1">Belongs to the WD repeat EIPR1 family.</text>
</comment>
<feature type="domain" description="EIPR1-like beta-propeller" evidence="5">
    <location>
        <begin position="20"/>
        <end position="321"/>
    </location>
</feature>
<dbReference type="SUPFAM" id="SSF50978">
    <property type="entry name" value="WD40 repeat-like"/>
    <property type="match status" value="1"/>
</dbReference>
<dbReference type="Pfam" id="PF00400">
    <property type="entry name" value="WD40"/>
    <property type="match status" value="1"/>
</dbReference>